<keyword evidence="2" id="KW-1003">Cell membrane</keyword>
<keyword evidence="3 6" id="KW-0812">Transmembrane</keyword>
<evidence type="ECO:0000256" key="5">
    <source>
        <dbReference type="ARBA" id="ARBA00023136"/>
    </source>
</evidence>
<keyword evidence="5 6" id="KW-0472">Membrane</keyword>
<dbReference type="GO" id="GO:0015944">
    <property type="term" value="P:formate oxidation"/>
    <property type="evidence" value="ECO:0007669"/>
    <property type="project" value="TreeGrafter"/>
</dbReference>
<proteinExistence type="predicted"/>
<dbReference type="GO" id="GO:0009061">
    <property type="term" value="P:anaerobic respiration"/>
    <property type="evidence" value="ECO:0007669"/>
    <property type="project" value="TreeGrafter"/>
</dbReference>
<comment type="caution">
    <text evidence="8">The sequence shown here is derived from an EMBL/GenBank/DDBJ whole genome shotgun (WGS) entry which is preliminary data.</text>
</comment>
<evidence type="ECO:0000256" key="3">
    <source>
        <dbReference type="ARBA" id="ARBA00022692"/>
    </source>
</evidence>
<evidence type="ECO:0000256" key="4">
    <source>
        <dbReference type="ARBA" id="ARBA00022989"/>
    </source>
</evidence>
<dbReference type="STRING" id="1121439.dsat_0333"/>
<dbReference type="Gene3D" id="1.20.950.20">
    <property type="entry name" value="Transmembrane di-heme cytochromes, Chain C"/>
    <property type="match status" value="1"/>
</dbReference>
<feature type="domain" description="Cytochrome b561 bacterial/Ni-hydrogenase" evidence="7">
    <location>
        <begin position="6"/>
        <end position="213"/>
    </location>
</feature>
<accession>S7T712</accession>
<keyword evidence="4 6" id="KW-1133">Transmembrane helix</keyword>
<gene>
    <name evidence="8" type="ORF">dsat_0333</name>
</gene>
<dbReference type="EMBL" id="ATHI01000026">
    <property type="protein sequence ID" value="EPR32892.1"/>
    <property type="molecule type" value="Genomic_DNA"/>
</dbReference>
<dbReference type="GO" id="GO:0009326">
    <property type="term" value="C:formate dehydrogenase complex"/>
    <property type="evidence" value="ECO:0007669"/>
    <property type="project" value="TreeGrafter"/>
</dbReference>
<dbReference type="InterPro" id="IPR016174">
    <property type="entry name" value="Di-haem_cyt_TM"/>
</dbReference>
<reference evidence="8 9" key="1">
    <citation type="journal article" date="2013" name="Genome Announc.">
        <title>Draft genome sequences for three mercury-methylating, sulfate-reducing bacteria.</title>
        <authorList>
            <person name="Brown S.D."/>
            <person name="Hurt R.A.Jr."/>
            <person name="Gilmour C.C."/>
            <person name="Elias D.A."/>
        </authorList>
    </citation>
    <scope>NUCLEOTIDE SEQUENCE [LARGE SCALE GENOMIC DNA]</scope>
    <source>
        <strain evidence="8 9">DSM 16529</strain>
    </source>
</reference>
<evidence type="ECO:0000256" key="6">
    <source>
        <dbReference type="SAM" id="Phobius"/>
    </source>
</evidence>
<protein>
    <submittedName>
        <fullName evidence="8">Di-heme cytochrome, transmembrane</fullName>
    </submittedName>
</protein>
<organism evidence="8 9">
    <name type="scientific">Alkalidesulfovibrio alkalitolerans DSM 16529</name>
    <dbReference type="NCBI Taxonomy" id="1121439"/>
    <lineage>
        <taxon>Bacteria</taxon>
        <taxon>Pseudomonadati</taxon>
        <taxon>Thermodesulfobacteriota</taxon>
        <taxon>Desulfovibrionia</taxon>
        <taxon>Desulfovibrionales</taxon>
        <taxon>Desulfovibrionaceae</taxon>
        <taxon>Alkalidesulfovibrio</taxon>
    </lineage>
</organism>
<dbReference type="Pfam" id="PF01292">
    <property type="entry name" value="Ni_hydr_CYTB"/>
    <property type="match status" value="1"/>
</dbReference>
<dbReference type="PATRIC" id="fig|1121439.3.peg.1682"/>
<dbReference type="InterPro" id="IPR051817">
    <property type="entry name" value="FDH_cytochrome_b556_subunit"/>
</dbReference>
<dbReference type="AlphaFoldDB" id="S7T712"/>
<name>S7T712_9BACT</name>
<feature type="transmembrane region" description="Helical" evidence="6">
    <location>
        <begin position="12"/>
        <end position="33"/>
    </location>
</feature>
<dbReference type="RefSeq" id="WP_020887027.1">
    <property type="nucleotide sequence ID" value="NZ_ATHI01000026.1"/>
</dbReference>
<dbReference type="GO" id="GO:0005886">
    <property type="term" value="C:plasma membrane"/>
    <property type="evidence" value="ECO:0007669"/>
    <property type="project" value="UniProtKB-SubCell"/>
</dbReference>
<dbReference type="PANTHER" id="PTHR30074:SF6">
    <property type="entry name" value="FORMATE DEHYDROGENASE GAMMA SUBUNIT"/>
    <property type="match status" value="1"/>
</dbReference>
<evidence type="ECO:0000259" key="7">
    <source>
        <dbReference type="Pfam" id="PF01292"/>
    </source>
</evidence>
<feature type="transmembrane region" description="Helical" evidence="6">
    <location>
        <begin position="138"/>
        <end position="159"/>
    </location>
</feature>
<keyword evidence="9" id="KW-1185">Reference proteome</keyword>
<evidence type="ECO:0000256" key="1">
    <source>
        <dbReference type="ARBA" id="ARBA00004651"/>
    </source>
</evidence>
<feature type="transmembrane region" description="Helical" evidence="6">
    <location>
        <begin position="171"/>
        <end position="198"/>
    </location>
</feature>
<evidence type="ECO:0000313" key="8">
    <source>
        <dbReference type="EMBL" id="EPR32892.1"/>
    </source>
</evidence>
<evidence type="ECO:0000313" key="9">
    <source>
        <dbReference type="Proteomes" id="UP000014975"/>
    </source>
</evidence>
<dbReference type="SUPFAM" id="SSF81342">
    <property type="entry name" value="Transmembrane di-heme cytochromes"/>
    <property type="match status" value="1"/>
</dbReference>
<dbReference type="eggNOG" id="COG2864">
    <property type="taxonomic scope" value="Bacteria"/>
</dbReference>
<dbReference type="OrthoDB" id="9790598at2"/>
<dbReference type="GO" id="GO:0022904">
    <property type="term" value="P:respiratory electron transport chain"/>
    <property type="evidence" value="ECO:0007669"/>
    <property type="project" value="InterPro"/>
</dbReference>
<dbReference type="PANTHER" id="PTHR30074">
    <property type="entry name" value="FORMATE DEHYDROGENASE, NITRATE-INDUCIBLE, CYTOCHROME B556 FDN SUBUNIT"/>
    <property type="match status" value="1"/>
</dbReference>
<dbReference type="GO" id="GO:0036397">
    <property type="term" value="F:formate dehydrogenase (quinone) activity"/>
    <property type="evidence" value="ECO:0007669"/>
    <property type="project" value="TreeGrafter"/>
</dbReference>
<feature type="transmembrane region" description="Helical" evidence="6">
    <location>
        <begin position="59"/>
        <end position="78"/>
    </location>
</feature>
<sequence>MKKYQRHSRLDIAIHWFNAVLWILLMFTGLALFKPELSPLGGWYPQAVRSLTGGGGNLLLIHEILGGLWIMGLLFYLIRNFRGARFFLRRVFTVDLPRDVSWMFKKMVLMTLGEKPLRALGMNPELPPQGFYNMGQKAFAQAAVFGGLGLAVTGLIMVWSQFGFSAETTIVVSWAILLHWIFAALTFAGLLVHVYMAAISPEERPGFRSMFTGWVPEDYAAHHHALWHEEIRHLPAGEDGVVPQRLDD</sequence>
<dbReference type="GO" id="GO:0009055">
    <property type="term" value="F:electron transfer activity"/>
    <property type="evidence" value="ECO:0007669"/>
    <property type="project" value="InterPro"/>
</dbReference>
<dbReference type="InterPro" id="IPR011577">
    <property type="entry name" value="Cyt_b561_bac/Ni-Hgenase"/>
</dbReference>
<dbReference type="Proteomes" id="UP000014975">
    <property type="component" value="Unassembled WGS sequence"/>
</dbReference>
<evidence type="ECO:0000256" key="2">
    <source>
        <dbReference type="ARBA" id="ARBA00022475"/>
    </source>
</evidence>
<comment type="subcellular location">
    <subcellularLocation>
        <location evidence="1">Cell membrane</location>
        <topology evidence="1">Multi-pass membrane protein</topology>
    </subcellularLocation>
</comment>